<gene>
    <name evidence="3" type="ORF">ACFQVD_40045</name>
</gene>
<keyword evidence="4" id="KW-1185">Reference proteome</keyword>
<dbReference type="Proteomes" id="UP001596514">
    <property type="component" value="Unassembled WGS sequence"/>
</dbReference>
<sequence length="272" mass="29113">MYGSAIALATRASVVMPYARPLVVIMGTMVSDPAEMERAAAQWREKSPVGVTPLFAPSSSLFTTETREWHPPMAAPDNVADGDIAFIRQELGKLAKAVGSNQEWAGQSYNTFMENFNKFDQELALLDDRRKGMGDSLDSAASLFYVGAVVCLSLATILMGLATYVMSARSSAVAALPAEATAVEIVASLSKFATGLVSTLRKGVWKFTAILTAVAILVQQQTQKLPGVQAIQGETPSFTQALKYDSTTGGLTPPTPEMPKTEQPSLLPEFGW</sequence>
<evidence type="ECO:0000256" key="2">
    <source>
        <dbReference type="SAM" id="Phobius"/>
    </source>
</evidence>
<evidence type="ECO:0000313" key="4">
    <source>
        <dbReference type="Proteomes" id="UP001596514"/>
    </source>
</evidence>
<keyword evidence="2" id="KW-0472">Membrane</keyword>
<keyword evidence="2" id="KW-1133">Transmembrane helix</keyword>
<feature type="transmembrane region" description="Helical" evidence="2">
    <location>
        <begin position="143"/>
        <end position="166"/>
    </location>
</feature>
<evidence type="ECO:0000313" key="3">
    <source>
        <dbReference type="EMBL" id="MFC7606311.1"/>
    </source>
</evidence>
<comment type="caution">
    <text evidence="3">The sequence shown here is derived from an EMBL/GenBank/DDBJ whole genome shotgun (WGS) entry which is preliminary data.</text>
</comment>
<proteinExistence type="predicted"/>
<dbReference type="RefSeq" id="WP_343976781.1">
    <property type="nucleotide sequence ID" value="NZ_BAAAGK010000143.1"/>
</dbReference>
<feature type="region of interest" description="Disordered" evidence="1">
    <location>
        <begin position="243"/>
        <end position="272"/>
    </location>
</feature>
<dbReference type="EMBL" id="JBHTEE010000001">
    <property type="protein sequence ID" value="MFC7606311.1"/>
    <property type="molecule type" value="Genomic_DNA"/>
</dbReference>
<accession>A0ABW2TDJ0</accession>
<evidence type="ECO:0008006" key="5">
    <source>
        <dbReference type="Google" id="ProtNLM"/>
    </source>
</evidence>
<name>A0ABW2TDJ0_9ACTN</name>
<evidence type="ECO:0000256" key="1">
    <source>
        <dbReference type="SAM" id="MobiDB-lite"/>
    </source>
</evidence>
<organism evidence="3 4">
    <name type="scientific">Streptosporangium amethystogenes subsp. fukuiense</name>
    <dbReference type="NCBI Taxonomy" id="698418"/>
    <lineage>
        <taxon>Bacteria</taxon>
        <taxon>Bacillati</taxon>
        <taxon>Actinomycetota</taxon>
        <taxon>Actinomycetes</taxon>
        <taxon>Streptosporangiales</taxon>
        <taxon>Streptosporangiaceae</taxon>
        <taxon>Streptosporangium</taxon>
    </lineage>
</organism>
<reference evidence="4" key="1">
    <citation type="journal article" date="2019" name="Int. J. Syst. Evol. Microbiol.">
        <title>The Global Catalogue of Microorganisms (GCM) 10K type strain sequencing project: providing services to taxonomists for standard genome sequencing and annotation.</title>
        <authorList>
            <consortium name="The Broad Institute Genomics Platform"/>
            <consortium name="The Broad Institute Genome Sequencing Center for Infectious Disease"/>
            <person name="Wu L."/>
            <person name="Ma J."/>
        </authorList>
    </citation>
    <scope>NUCLEOTIDE SEQUENCE [LARGE SCALE GENOMIC DNA]</scope>
    <source>
        <strain evidence="4">JCM 10083</strain>
    </source>
</reference>
<protein>
    <recommendedName>
        <fullName evidence="5">ESX-1 secretion-associated protein EspA/EspE-like domain-containing protein</fullName>
    </recommendedName>
</protein>
<keyword evidence="2" id="KW-0812">Transmembrane</keyword>